<dbReference type="EMBL" id="JBHTAS010000001">
    <property type="protein sequence ID" value="MFC7139258.1"/>
    <property type="molecule type" value="Genomic_DNA"/>
</dbReference>
<name>A0ABD5Y095_9EURY</name>
<accession>A0ABD5Y095</accession>
<reference evidence="2 3" key="1">
    <citation type="journal article" date="2019" name="Int. J. Syst. Evol. Microbiol.">
        <title>The Global Catalogue of Microorganisms (GCM) 10K type strain sequencing project: providing services to taxonomists for standard genome sequencing and annotation.</title>
        <authorList>
            <consortium name="The Broad Institute Genomics Platform"/>
            <consortium name="The Broad Institute Genome Sequencing Center for Infectious Disease"/>
            <person name="Wu L."/>
            <person name="Ma J."/>
        </authorList>
    </citation>
    <scope>NUCLEOTIDE SEQUENCE [LARGE SCALE GENOMIC DNA]</scope>
    <source>
        <strain evidence="2 3">XZYJT29</strain>
    </source>
</reference>
<dbReference type="Pfam" id="PF07232">
    <property type="entry name" value="DUF1424"/>
    <property type="match status" value="1"/>
</dbReference>
<gene>
    <name evidence="2" type="ORF">ACFQMA_05325</name>
</gene>
<sequence length="626" mass="69643">MSSGECGSRHTNETNSVTPSQPGNSADDERELPTPAERVAEFREEYGHLARLPLTEVPGQRLRASLLEEYTTEVEVEPLTDQEDATTVFELDKRVPLTWEAAVEQLLESYEDSRNTTLKLERGYEGHPEHEVFHKDAETSWMPSYQKRYFAELKGWVRETIGGTRPSGGECPGKFENPHLALLTRTASSVPDGDRRPPVDHTEQVRTPWEGVYHTLRNRLRSLGFESDQWDYYRKEEPHKSERGGSLNSCYTHEHVMLIVDGEVSAEDFRPVMDKHVEDCDWAGDDAHSVERAVEVLPADEVEDVAAYVASYTGIQPAGLLERSIEYVAWAATQWAANRKRRTRSNAAGWAATADACKQRFESDKSEQEVTHGEEIVVSDRRGVEYECAECGSPWGIDQDQTLTAARLSAGDSGGTTAVADGGVEVPDREEQLREQWPSATAAATVGETPTERKKRQAIESHLKRHPNATVTEVLGLCSLPPDDASLVREVMAGVDRSEAVGFDDPPDWRLDAVIVEDEEHPAASGGGVDMAEVVMPVERLLNETRLQYHGNEQSPTIVVHGSDGPGESVASYSARGQAARLVGLGYREPWAAELRMEFQRRHPDHDLVECFEEPECRPPSPVRPG</sequence>
<evidence type="ECO:0000256" key="1">
    <source>
        <dbReference type="SAM" id="MobiDB-lite"/>
    </source>
</evidence>
<dbReference type="InterPro" id="IPR009870">
    <property type="entry name" value="DUF1424"/>
</dbReference>
<proteinExistence type="predicted"/>
<dbReference type="RefSeq" id="WP_274324853.1">
    <property type="nucleotide sequence ID" value="NZ_CP118158.1"/>
</dbReference>
<dbReference type="AlphaFoldDB" id="A0ABD5Y095"/>
<evidence type="ECO:0000313" key="2">
    <source>
        <dbReference type="EMBL" id="MFC7139258.1"/>
    </source>
</evidence>
<keyword evidence="3" id="KW-1185">Reference proteome</keyword>
<organism evidence="2 3">
    <name type="scientific">Halosimplex aquaticum</name>
    <dbReference type="NCBI Taxonomy" id="3026162"/>
    <lineage>
        <taxon>Archaea</taxon>
        <taxon>Methanobacteriati</taxon>
        <taxon>Methanobacteriota</taxon>
        <taxon>Stenosarchaea group</taxon>
        <taxon>Halobacteria</taxon>
        <taxon>Halobacteriales</taxon>
        <taxon>Haloarculaceae</taxon>
        <taxon>Halosimplex</taxon>
    </lineage>
</organism>
<feature type="region of interest" description="Disordered" evidence="1">
    <location>
        <begin position="1"/>
        <end position="38"/>
    </location>
</feature>
<feature type="compositionally biased region" description="Polar residues" evidence="1">
    <location>
        <begin position="13"/>
        <end position="24"/>
    </location>
</feature>
<dbReference type="Proteomes" id="UP001596432">
    <property type="component" value="Unassembled WGS sequence"/>
</dbReference>
<dbReference type="GeneID" id="78819510"/>
<comment type="caution">
    <text evidence="2">The sequence shown here is derived from an EMBL/GenBank/DDBJ whole genome shotgun (WGS) entry which is preliminary data.</text>
</comment>
<evidence type="ECO:0000313" key="3">
    <source>
        <dbReference type="Proteomes" id="UP001596432"/>
    </source>
</evidence>
<protein>
    <submittedName>
        <fullName evidence="2">Uncharacterized protein</fullName>
    </submittedName>
</protein>